<dbReference type="Gene3D" id="3.20.20.140">
    <property type="entry name" value="Metal-dependent hydrolases"/>
    <property type="match status" value="1"/>
</dbReference>
<dbReference type="CDD" id="cd01295">
    <property type="entry name" value="AdeC"/>
    <property type="match status" value="1"/>
</dbReference>
<dbReference type="InterPro" id="IPR006679">
    <property type="entry name" value="Adenine_deam"/>
</dbReference>
<sequence>MTDIETALRRRIMVAGKQIPADLVVKGAKIVNVFTGALMDGDVAIADGVIAGIGSYEGIETIDAESRYIVPGFMDGHVHIESSMLAPREFAKVLLRHGVTTVVTDPHEIVNVAGTDGLDYMLSSAEGLPLDIFVMLPSCVPVTPFESNGAVLEAERMAPYYAHPQVLGLAEVMNYPAVASAEASMLGKLAGAQAKRIDGHAAGIDRERLNVYPAAGIVTDHESVSADEARNRLDLGMYLMIREGTVAKNLEALLPVVTERNARRCLFVTDDKLLGDLIDEGSIDHVVRLAIRQGLDPITAIQMATINTAECFELRGRGAIAPGYRADFLLLDDLERVGIHAVYVQGECVVRQGMIQEKAFPEEPARKHLADTLPMLNVKPVQPGDLALPLTSDSCNVIEIIPNQIVTRHLKESVGRHNGVFRPSIAKDQLKLAVVERHRGTGNIGLGIVKGLGLRKGAIASTVSHDSHNIVIAGTSDEDMLAALEHLVEIQGGLVVVKGGKVAASLPLPVAGLMSEREYGEVYANCRRLNEALAEIGAPKDFDPFLTLSFLTLPVIPALKLTDLGLFDFEAFRLVPVEA</sequence>
<dbReference type="InterPro" id="IPR011059">
    <property type="entry name" value="Metal-dep_hydrolase_composite"/>
</dbReference>
<evidence type="ECO:0000313" key="12">
    <source>
        <dbReference type="Proteomes" id="UP000558113"/>
    </source>
</evidence>
<gene>
    <name evidence="8 11" type="primary">ade</name>
    <name evidence="11" type="ORF">GT003_04780</name>
</gene>
<evidence type="ECO:0000256" key="6">
    <source>
        <dbReference type="ARBA" id="ARBA00047720"/>
    </source>
</evidence>
<keyword evidence="5 8" id="KW-0464">Manganese</keyword>
<comment type="caution">
    <text evidence="11">The sequence shown here is derived from an EMBL/GenBank/DDBJ whole genome shotgun (WGS) entry which is preliminary data.</text>
</comment>
<name>A0A7X5BVE4_9BACL</name>
<evidence type="ECO:0000256" key="2">
    <source>
        <dbReference type="ARBA" id="ARBA00006773"/>
    </source>
</evidence>
<dbReference type="SUPFAM" id="SSF51338">
    <property type="entry name" value="Composite domain of metallo-dependent hydrolases"/>
    <property type="match status" value="1"/>
</dbReference>
<dbReference type="Pfam" id="PF01979">
    <property type="entry name" value="Amidohydro_1"/>
    <property type="match status" value="1"/>
</dbReference>
<evidence type="ECO:0000256" key="4">
    <source>
        <dbReference type="ARBA" id="ARBA00022801"/>
    </source>
</evidence>
<comment type="cofactor">
    <cofactor evidence="1 8">
        <name>Mn(2+)</name>
        <dbReference type="ChEBI" id="CHEBI:29035"/>
    </cofactor>
</comment>
<dbReference type="EMBL" id="JAAAMU010000002">
    <property type="protein sequence ID" value="NBC68313.1"/>
    <property type="molecule type" value="Genomic_DNA"/>
</dbReference>
<dbReference type="AlphaFoldDB" id="A0A7X5BVE4"/>
<evidence type="ECO:0000259" key="10">
    <source>
        <dbReference type="Pfam" id="PF13382"/>
    </source>
</evidence>
<dbReference type="GO" id="GO:0000034">
    <property type="term" value="F:adenine deaminase activity"/>
    <property type="evidence" value="ECO:0007669"/>
    <property type="project" value="UniProtKB-UniRule"/>
</dbReference>
<accession>A0A7X5BVE4</accession>
<dbReference type="InterPro" id="IPR032466">
    <property type="entry name" value="Metal_Hydrolase"/>
</dbReference>
<keyword evidence="4 8" id="KW-0378">Hydrolase</keyword>
<evidence type="ECO:0000256" key="1">
    <source>
        <dbReference type="ARBA" id="ARBA00001936"/>
    </source>
</evidence>
<comment type="similarity">
    <text evidence="2 8">Belongs to the metallo-dependent hydrolases superfamily. Adenine deaminase family.</text>
</comment>
<dbReference type="FunFam" id="3.20.20.140:FF:000016">
    <property type="entry name" value="Adenine deaminase"/>
    <property type="match status" value="1"/>
</dbReference>
<dbReference type="NCBIfam" id="TIGR01178">
    <property type="entry name" value="ade"/>
    <property type="match status" value="1"/>
</dbReference>
<dbReference type="RefSeq" id="WP_161694985.1">
    <property type="nucleotide sequence ID" value="NZ_JAAAMU010000002.1"/>
</dbReference>
<dbReference type="GO" id="GO:0006146">
    <property type="term" value="P:adenine catabolic process"/>
    <property type="evidence" value="ECO:0007669"/>
    <property type="project" value="InterPro"/>
</dbReference>
<dbReference type="EC" id="3.5.4.2" evidence="3 8"/>
<evidence type="ECO:0000313" key="11">
    <source>
        <dbReference type="EMBL" id="NBC68313.1"/>
    </source>
</evidence>
<feature type="domain" description="Amidohydrolase-related" evidence="9">
    <location>
        <begin position="68"/>
        <end position="348"/>
    </location>
</feature>
<evidence type="ECO:0000256" key="8">
    <source>
        <dbReference type="HAMAP-Rule" id="MF_01518"/>
    </source>
</evidence>
<dbReference type="Proteomes" id="UP000558113">
    <property type="component" value="Unassembled WGS sequence"/>
</dbReference>
<proteinExistence type="inferred from homology"/>
<dbReference type="HAMAP" id="MF_01518">
    <property type="entry name" value="Adenine_deamin"/>
    <property type="match status" value="1"/>
</dbReference>
<reference evidence="11 12" key="1">
    <citation type="submission" date="2020-01" db="EMBL/GenBank/DDBJ databases">
        <title>Paenibacillus soybeanensis sp. nov. isolated from the nodules of soybean (Glycine max(L.) Merr).</title>
        <authorList>
            <person name="Wang H."/>
        </authorList>
    </citation>
    <scope>NUCLEOTIDE SEQUENCE [LARGE SCALE GENOMIC DNA]</scope>
    <source>
        <strain evidence="11 12">DSM 23054</strain>
    </source>
</reference>
<dbReference type="SUPFAM" id="SSF51556">
    <property type="entry name" value="Metallo-dependent hydrolases"/>
    <property type="match status" value="1"/>
</dbReference>
<dbReference type="PANTHER" id="PTHR11113">
    <property type="entry name" value="N-ACETYLGLUCOSAMINE-6-PHOSPHATE DEACETYLASE"/>
    <property type="match status" value="1"/>
</dbReference>
<evidence type="ECO:0000256" key="7">
    <source>
        <dbReference type="ARBA" id="ARBA00069718"/>
    </source>
</evidence>
<dbReference type="OrthoDB" id="9775607at2"/>
<dbReference type="PANTHER" id="PTHR11113:SF2">
    <property type="entry name" value="ADENINE DEAMINASE"/>
    <property type="match status" value="1"/>
</dbReference>
<comment type="catalytic activity">
    <reaction evidence="6 8">
        <text>adenine + H2O + H(+) = hypoxanthine + NH4(+)</text>
        <dbReference type="Rhea" id="RHEA:23688"/>
        <dbReference type="ChEBI" id="CHEBI:15377"/>
        <dbReference type="ChEBI" id="CHEBI:15378"/>
        <dbReference type="ChEBI" id="CHEBI:16708"/>
        <dbReference type="ChEBI" id="CHEBI:17368"/>
        <dbReference type="ChEBI" id="CHEBI:28938"/>
        <dbReference type="EC" id="3.5.4.2"/>
    </reaction>
</comment>
<keyword evidence="12" id="KW-1185">Reference proteome</keyword>
<dbReference type="Pfam" id="PF13382">
    <property type="entry name" value="Adenine_deam_C"/>
    <property type="match status" value="1"/>
</dbReference>
<dbReference type="InterPro" id="IPR006680">
    <property type="entry name" value="Amidohydro-rel"/>
</dbReference>
<evidence type="ECO:0000256" key="3">
    <source>
        <dbReference type="ARBA" id="ARBA00012782"/>
    </source>
</evidence>
<evidence type="ECO:0000259" key="9">
    <source>
        <dbReference type="Pfam" id="PF01979"/>
    </source>
</evidence>
<dbReference type="InterPro" id="IPR026912">
    <property type="entry name" value="Adenine_deam_C"/>
</dbReference>
<feature type="domain" description="Adenine deaminase C-terminal" evidence="10">
    <location>
        <begin position="404"/>
        <end position="572"/>
    </location>
</feature>
<protein>
    <recommendedName>
        <fullName evidence="7 8">Adenine deaminase</fullName>
        <shortName evidence="8">Adenase</shortName>
        <shortName evidence="8">Adenine aminase</shortName>
        <ecNumber evidence="3 8">3.5.4.2</ecNumber>
    </recommendedName>
</protein>
<dbReference type="Gene3D" id="2.30.40.10">
    <property type="entry name" value="Urease, subunit C, domain 1"/>
    <property type="match status" value="1"/>
</dbReference>
<organism evidence="11 12">
    <name type="scientific">Paenibacillus sacheonensis</name>
    <dbReference type="NCBI Taxonomy" id="742054"/>
    <lineage>
        <taxon>Bacteria</taxon>
        <taxon>Bacillati</taxon>
        <taxon>Bacillota</taxon>
        <taxon>Bacilli</taxon>
        <taxon>Bacillales</taxon>
        <taxon>Paenibacillaceae</taxon>
        <taxon>Paenibacillus</taxon>
    </lineage>
</organism>
<evidence type="ECO:0000256" key="5">
    <source>
        <dbReference type="ARBA" id="ARBA00023211"/>
    </source>
</evidence>